<dbReference type="EMBL" id="FQZM01000007">
    <property type="protein sequence ID" value="SHI59879.1"/>
    <property type="molecule type" value="Genomic_DNA"/>
</dbReference>
<dbReference type="RefSeq" id="WP_072867344.1">
    <property type="nucleotide sequence ID" value="NZ_FQZM01000007.1"/>
</dbReference>
<name>A0A1M6CFT1_9FIRM</name>
<evidence type="ECO:0000313" key="7">
    <source>
        <dbReference type="Proteomes" id="UP000184529"/>
    </source>
</evidence>
<protein>
    <recommendedName>
        <fullName evidence="5">Cell division protein SepF</fullName>
    </recommendedName>
</protein>
<evidence type="ECO:0000256" key="5">
    <source>
        <dbReference type="HAMAP-Rule" id="MF_01197"/>
    </source>
</evidence>
<dbReference type="InterPro" id="IPR038594">
    <property type="entry name" value="SepF-like_sf"/>
</dbReference>
<comment type="subcellular location">
    <subcellularLocation>
        <location evidence="5">Cytoplasm</location>
    </subcellularLocation>
    <text evidence="5">Localizes to the division site, in a FtsZ-dependent manner.</text>
</comment>
<keyword evidence="7" id="KW-1185">Reference proteome</keyword>
<evidence type="ECO:0000256" key="4">
    <source>
        <dbReference type="ARBA" id="ARBA00044936"/>
    </source>
</evidence>
<evidence type="ECO:0000256" key="2">
    <source>
        <dbReference type="ARBA" id="ARBA00023210"/>
    </source>
</evidence>
<dbReference type="Pfam" id="PF04472">
    <property type="entry name" value="SepF"/>
    <property type="match status" value="1"/>
</dbReference>
<proteinExistence type="inferred from homology"/>
<comment type="similarity">
    <text evidence="5">Belongs to the SepF family.</text>
</comment>
<dbReference type="GO" id="GO:0043093">
    <property type="term" value="P:FtsZ-dependent cytokinesis"/>
    <property type="evidence" value="ECO:0007669"/>
    <property type="project" value="UniProtKB-UniRule"/>
</dbReference>
<keyword evidence="5" id="KW-0963">Cytoplasm</keyword>
<evidence type="ECO:0000313" key="6">
    <source>
        <dbReference type="EMBL" id="SHI59879.1"/>
    </source>
</evidence>
<comment type="function">
    <text evidence="4 5">Cell division protein that is part of the divisome complex and is recruited early to the Z-ring. Probably stimulates Z-ring formation, perhaps through the cross-linking of FtsZ protofilaments. Its function overlaps with FtsA.</text>
</comment>
<dbReference type="InterPro" id="IPR007561">
    <property type="entry name" value="Cell_div_SepF/SepF-rel"/>
</dbReference>
<keyword evidence="3 5" id="KW-0131">Cell cycle</keyword>
<reference evidence="7" key="1">
    <citation type="submission" date="2016-11" db="EMBL/GenBank/DDBJ databases">
        <authorList>
            <person name="Varghese N."/>
            <person name="Submissions S."/>
        </authorList>
    </citation>
    <scope>NUCLEOTIDE SEQUENCE [LARGE SCALE GENOMIC DNA]</scope>
    <source>
        <strain evidence="7">DSM 16057</strain>
    </source>
</reference>
<evidence type="ECO:0000256" key="3">
    <source>
        <dbReference type="ARBA" id="ARBA00023306"/>
    </source>
</evidence>
<dbReference type="PANTHER" id="PTHR35798:SF1">
    <property type="entry name" value="CELL DIVISION PROTEIN SEPF"/>
    <property type="match status" value="1"/>
</dbReference>
<dbReference type="Gene3D" id="3.30.110.150">
    <property type="entry name" value="SepF-like protein"/>
    <property type="match status" value="1"/>
</dbReference>
<keyword evidence="2 5" id="KW-0717">Septation</keyword>
<dbReference type="InterPro" id="IPR023052">
    <property type="entry name" value="Cell_div_SepF"/>
</dbReference>
<dbReference type="GO" id="GO:0005737">
    <property type="term" value="C:cytoplasm"/>
    <property type="evidence" value="ECO:0007669"/>
    <property type="project" value="UniProtKB-SubCell"/>
</dbReference>
<evidence type="ECO:0000256" key="1">
    <source>
        <dbReference type="ARBA" id="ARBA00022618"/>
    </source>
</evidence>
<gene>
    <name evidence="5" type="primary">sepF</name>
    <name evidence="6" type="ORF">SAMN02745219_00666</name>
</gene>
<dbReference type="HAMAP" id="MF_01197">
    <property type="entry name" value="SepF"/>
    <property type="match status" value="1"/>
</dbReference>
<organism evidence="6 7">
    <name type="scientific">Desulfofundulus thermosubterraneus DSM 16057</name>
    <dbReference type="NCBI Taxonomy" id="1121432"/>
    <lineage>
        <taxon>Bacteria</taxon>
        <taxon>Bacillati</taxon>
        <taxon>Bacillota</taxon>
        <taxon>Clostridia</taxon>
        <taxon>Eubacteriales</taxon>
        <taxon>Peptococcaceae</taxon>
        <taxon>Desulfofundulus</taxon>
    </lineage>
</organism>
<keyword evidence="1 5" id="KW-0132">Cell division</keyword>
<dbReference type="GO" id="GO:0000917">
    <property type="term" value="P:division septum assembly"/>
    <property type="evidence" value="ECO:0007669"/>
    <property type="project" value="UniProtKB-KW"/>
</dbReference>
<dbReference type="AlphaFoldDB" id="A0A1M6CFT1"/>
<dbReference type="STRING" id="1121432.SAMN02745219_00666"/>
<accession>A0A1M6CFT1</accession>
<sequence length="143" mass="16335">MAKKLVDKVLGLMGFEEEPLEEEERERFREEDSVPQVKRKGQVFSLHTQRQVRVIVAEPRAFEDVQSIAEHLKNRRPVVVNLERAESELARRVVDFVSGATYALNGSMQKVGNGIFLFVPSNMDIAGDIKEYGERGIFPWMGE</sequence>
<dbReference type="PANTHER" id="PTHR35798">
    <property type="entry name" value="CELL DIVISION PROTEIN SEPF"/>
    <property type="match status" value="1"/>
</dbReference>
<dbReference type="Proteomes" id="UP000184529">
    <property type="component" value="Unassembled WGS sequence"/>
</dbReference>
<dbReference type="OrthoDB" id="9815206at2"/>
<comment type="subunit">
    <text evidence="5">Homodimer. Interacts with FtsZ.</text>
</comment>